<evidence type="ECO:0000313" key="8">
    <source>
        <dbReference type="EMBL" id="PVY93899.1"/>
    </source>
</evidence>
<dbReference type="NCBIfam" id="TIGR00247">
    <property type="entry name" value="endolytic transglycosylase MltG"/>
    <property type="match status" value="1"/>
</dbReference>
<keyword evidence="4 7" id="KW-0472">Membrane</keyword>
<dbReference type="GO" id="GO:0009252">
    <property type="term" value="P:peptidoglycan biosynthetic process"/>
    <property type="evidence" value="ECO:0007669"/>
    <property type="project" value="UniProtKB-UniRule"/>
</dbReference>
<dbReference type="GO" id="GO:0005886">
    <property type="term" value="C:plasma membrane"/>
    <property type="evidence" value="ECO:0007669"/>
    <property type="project" value="UniProtKB-SubCell"/>
</dbReference>
<reference evidence="8 9" key="1">
    <citation type="submission" date="2018-04" db="EMBL/GenBank/DDBJ databases">
        <title>Genomic Encyclopedia of Type Strains, Phase IV (KMG-IV): sequencing the most valuable type-strain genomes for metagenomic binning, comparative biology and taxonomic classification.</title>
        <authorList>
            <person name="Goeker M."/>
        </authorList>
    </citation>
    <scope>NUCLEOTIDE SEQUENCE [LARGE SCALE GENOMIC DNA]</scope>
    <source>
        <strain evidence="8 9">DSM 20705</strain>
    </source>
</reference>
<feature type="site" description="Important for catalytic activity" evidence="7">
    <location>
        <position position="231"/>
    </location>
</feature>
<keyword evidence="3 7" id="KW-1133">Transmembrane helix</keyword>
<dbReference type="PANTHER" id="PTHR30518">
    <property type="entry name" value="ENDOLYTIC MUREIN TRANSGLYCOSYLASE"/>
    <property type="match status" value="1"/>
</dbReference>
<evidence type="ECO:0000256" key="7">
    <source>
        <dbReference type="HAMAP-Rule" id="MF_02065"/>
    </source>
</evidence>
<dbReference type="EC" id="4.2.2.29" evidence="7"/>
<keyword evidence="6 7" id="KW-0961">Cell wall biogenesis/degradation</keyword>
<comment type="caution">
    <text evidence="8">The sequence shown here is derived from an EMBL/GenBank/DDBJ whole genome shotgun (WGS) entry which is preliminary data.</text>
</comment>
<feature type="transmembrane region" description="Helical" evidence="7">
    <location>
        <begin position="7"/>
        <end position="25"/>
    </location>
</feature>
<dbReference type="Gene3D" id="3.30.160.60">
    <property type="entry name" value="Classic Zinc Finger"/>
    <property type="match status" value="1"/>
</dbReference>
<proteinExistence type="inferred from homology"/>
<dbReference type="Gene3D" id="3.30.1490.480">
    <property type="entry name" value="Endolytic murein transglycosylase"/>
    <property type="match status" value="1"/>
</dbReference>
<dbReference type="CDD" id="cd08010">
    <property type="entry name" value="MltG_like"/>
    <property type="match status" value="1"/>
</dbReference>
<dbReference type="GO" id="GO:0071555">
    <property type="term" value="P:cell wall organization"/>
    <property type="evidence" value="ECO:0007669"/>
    <property type="project" value="UniProtKB-KW"/>
</dbReference>
<dbReference type="GO" id="GO:0008932">
    <property type="term" value="F:lytic endotransglycosylase activity"/>
    <property type="evidence" value="ECO:0007669"/>
    <property type="project" value="UniProtKB-UniRule"/>
</dbReference>
<evidence type="ECO:0000256" key="6">
    <source>
        <dbReference type="ARBA" id="ARBA00023316"/>
    </source>
</evidence>
<comment type="subcellular location">
    <subcellularLocation>
        <location evidence="7">Cell membrane</location>
        <topology evidence="7">Single-pass membrane protein</topology>
    </subcellularLocation>
</comment>
<evidence type="ECO:0000256" key="3">
    <source>
        <dbReference type="ARBA" id="ARBA00022989"/>
    </source>
</evidence>
<evidence type="ECO:0000256" key="5">
    <source>
        <dbReference type="ARBA" id="ARBA00023239"/>
    </source>
</evidence>
<sequence>MNNKAKTIISLLVLLLIVGGGYYLYRSFFGGMYEPVDINDTSEVQIEIPSGSSLGKVASILYDNNLIKNGTFFKSRVQKLGKETEIKTGEFTLSRSMSADEIIGVITSEKSEDVVETTKLVIPEGFERKLIAERIEEKGLGSKEAFLNATASAADYVAEFPWLQKLNEGESLEGYLFPATYDIPAGATEVDITKQMLKAFQDRMGEYLDREDFNGLSFTQMITLASIIEREIKVDDERPLAASVFYNRIAQGMRLQSCATVQFILGERKAKLTNEETQIDSPYNTYINEGLPPAPIASPGMKSIEAAINPAQTDYLFFVLTGDDGSHTFTSTYEDHLKAKENMK</sequence>
<dbReference type="EMBL" id="QEKV01000008">
    <property type="protein sequence ID" value="PVY93899.1"/>
    <property type="molecule type" value="Genomic_DNA"/>
</dbReference>
<keyword evidence="9" id="KW-1185">Reference proteome</keyword>
<evidence type="ECO:0000256" key="1">
    <source>
        <dbReference type="ARBA" id="ARBA00022475"/>
    </source>
</evidence>
<keyword evidence="2 7" id="KW-0812">Transmembrane</keyword>
<organism evidence="8 9">
    <name type="scientific">Ezakiella coagulans</name>
    <dbReference type="NCBI Taxonomy" id="46507"/>
    <lineage>
        <taxon>Bacteria</taxon>
        <taxon>Bacillati</taxon>
        <taxon>Bacillota</taxon>
        <taxon>Tissierellia</taxon>
        <taxon>Ezakiella</taxon>
    </lineage>
</organism>
<keyword evidence="5 7" id="KW-0456">Lyase</keyword>
<comment type="function">
    <text evidence="7">Functions as a peptidoglycan terminase that cleaves nascent peptidoglycan strands endolytically to terminate their elongation.</text>
</comment>
<dbReference type="AlphaFoldDB" id="A0A2U1E2H3"/>
<evidence type="ECO:0000256" key="4">
    <source>
        <dbReference type="ARBA" id="ARBA00023136"/>
    </source>
</evidence>
<evidence type="ECO:0000256" key="2">
    <source>
        <dbReference type="ARBA" id="ARBA00022692"/>
    </source>
</evidence>
<comment type="catalytic activity">
    <reaction evidence="7">
        <text>a peptidoglycan chain = a peptidoglycan chain with N-acetyl-1,6-anhydromuramyl-[peptide] at the reducing end + a peptidoglycan chain with N-acetylglucosamine at the non-reducing end.</text>
        <dbReference type="EC" id="4.2.2.29"/>
    </reaction>
</comment>
<dbReference type="Pfam" id="PF02618">
    <property type="entry name" value="YceG"/>
    <property type="match status" value="1"/>
</dbReference>
<gene>
    <name evidence="7" type="primary">mltG</name>
    <name evidence="8" type="ORF">C7381_10833</name>
</gene>
<accession>A0A2U1E2H3</accession>
<protein>
    <recommendedName>
        <fullName evidence="7">Endolytic murein transglycosylase</fullName>
        <ecNumber evidence="7">4.2.2.29</ecNumber>
    </recommendedName>
    <alternativeName>
        <fullName evidence="7">Peptidoglycan lytic transglycosylase</fullName>
    </alternativeName>
    <alternativeName>
        <fullName evidence="7">Peptidoglycan polymerization terminase</fullName>
    </alternativeName>
</protein>
<name>A0A2U1E2H3_9FIRM</name>
<dbReference type="HAMAP" id="MF_02065">
    <property type="entry name" value="MltG"/>
    <property type="match status" value="1"/>
</dbReference>
<dbReference type="Proteomes" id="UP000245793">
    <property type="component" value="Unassembled WGS sequence"/>
</dbReference>
<dbReference type="PANTHER" id="PTHR30518:SF2">
    <property type="entry name" value="ENDOLYTIC MUREIN TRANSGLYCOSYLASE"/>
    <property type="match status" value="1"/>
</dbReference>
<dbReference type="RefSeq" id="WP_116480375.1">
    <property type="nucleotide sequence ID" value="NZ_QEKV01000008.1"/>
</dbReference>
<evidence type="ECO:0000313" key="9">
    <source>
        <dbReference type="Proteomes" id="UP000245793"/>
    </source>
</evidence>
<comment type="similarity">
    <text evidence="7">Belongs to the transglycosylase MltG family.</text>
</comment>
<keyword evidence="1 7" id="KW-1003">Cell membrane</keyword>
<dbReference type="InterPro" id="IPR003770">
    <property type="entry name" value="MLTG-like"/>
</dbReference>